<evidence type="ECO:0000256" key="4">
    <source>
        <dbReference type="ARBA" id="ARBA00022692"/>
    </source>
</evidence>
<dbReference type="AlphaFoldDB" id="K0TE70"/>
<comment type="subcellular location">
    <subcellularLocation>
        <location evidence="1">Cell membrane</location>
        <topology evidence="1">Multi-pass membrane protein</topology>
    </subcellularLocation>
</comment>
<dbReference type="OMA" id="AYVNCLA"/>
<dbReference type="GO" id="GO:0005886">
    <property type="term" value="C:plasma membrane"/>
    <property type="evidence" value="ECO:0007669"/>
    <property type="project" value="UniProtKB-SubCell"/>
</dbReference>
<proteinExistence type="predicted"/>
<dbReference type="OrthoDB" id="1368at2759"/>
<dbReference type="PANTHER" id="PTHR33281">
    <property type="entry name" value="UPF0187 PROTEIN YNEE"/>
    <property type="match status" value="1"/>
</dbReference>
<evidence type="ECO:0000256" key="6">
    <source>
        <dbReference type="ARBA" id="ARBA00023065"/>
    </source>
</evidence>
<keyword evidence="4" id="KW-0812">Transmembrane</keyword>
<keyword evidence="7" id="KW-0472">Membrane</keyword>
<protein>
    <recommendedName>
        <fullName evidence="10">Bestrophin homolog</fullName>
    </recommendedName>
</protein>
<dbReference type="eggNOG" id="ENOG502QSQE">
    <property type="taxonomic scope" value="Eukaryota"/>
</dbReference>
<evidence type="ECO:0000256" key="1">
    <source>
        <dbReference type="ARBA" id="ARBA00004651"/>
    </source>
</evidence>
<dbReference type="Proteomes" id="UP000266841">
    <property type="component" value="Unassembled WGS sequence"/>
</dbReference>
<dbReference type="InterPro" id="IPR044669">
    <property type="entry name" value="YneE/VCCN1/2-like"/>
</dbReference>
<reference evidence="8 9" key="1">
    <citation type="journal article" date="2012" name="Genome Biol.">
        <title>Genome and low-iron response of an oceanic diatom adapted to chronic iron limitation.</title>
        <authorList>
            <person name="Lommer M."/>
            <person name="Specht M."/>
            <person name="Roy A.S."/>
            <person name="Kraemer L."/>
            <person name="Andreson R."/>
            <person name="Gutowska M.A."/>
            <person name="Wolf J."/>
            <person name="Bergner S.V."/>
            <person name="Schilhabel M.B."/>
            <person name="Klostermeier U.C."/>
            <person name="Beiko R.G."/>
            <person name="Rosenstiel P."/>
            <person name="Hippler M."/>
            <person name="Laroche J."/>
        </authorList>
    </citation>
    <scope>NUCLEOTIDE SEQUENCE [LARGE SCALE GENOMIC DNA]</scope>
    <source>
        <strain evidence="8 9">CCMP1005</strain>
    </source>
</reference>
<keyword evidence="3" id="KW-1003">Cell membrane</keyword>
<dbReference type="Pfam" id="PF25539">
    <property type="entry name" value="Bestrophin_2"/>
    <property type="match status" value="1"/>
</dbReference>
<dbReference type="PANTHER" id="PTHR33281:SF19">
    <property type="entry name" value="VOLTAGE-DEPENDENT ANION CHANNEL-FORMING PROTEIN YNEE"/>
    <property type="match status" value="1"/>
</dbReference>
<keyword evidence="5" id="KW-1133">Transmembrane helix</keyword>
<keyword evidence="6" id="KW-0406">Ion transport</keyword>
<evidence type="ECO:0000256" key="5">
    <source>
        <dbReference type="ARBA" id="ARBA00022989"/>
    </source>
</evidence>
<dbReference type="GO" id="GO:0005254">
    <property type="term" value="F:chloride channel activity"/>
    <property type="evidence" value="ECO:0007669"/>
    <property type="project" value="InterPro"/>
</dbReference>
<keyword evidence="9" id="KW-1185">Reference proteome</keyword>
<evidence type="ECO:0000256" key="2">
    <source>
        <dbReference type="ARBA" id="ARBA00022448"/>
    </source>
</evidence>
<gene>
    <name evidence="8" type="ORF">THAOC_09919</name>
</gene>
<sequence length="390" mass="44707">MNCFADPNDVRYGASDWWHNVRNFHHSTILKETRGPVLAIAVWSFLVSIIHRALPTHRANSMCLGSTPHSLLAGSIGLLLVFRTNSAYQRFVEGRRTWESILNTARDITRFLSCYEADIGFARKARIQRLLAAFPYLLHHHIQPRCLSDGECEKLQHSAHVLQLNEPRPIEFGRKSEVSTRRCFVDKRSLPWCLLPDSVLEKCAQSHNRPLWISDRLALEFTEIKYSDNFSSRERLDMLKQVSKLSEAIGHCEPLHNTAVPLNYARHALRSLTVWSFTLPFGLVDTLGLLTGPGCFFIAWLMFGIYQIGHSIEDPFKGSLRLTDMSNSIYRDVMYGDRNAAGMRRESAFRKENERESDWGSLRDAFGLGWTVSAKETMEFHNDRLVLLNP</sequence>
<evidence type="ECO:0000313" key="9">
    <source>
        <dbReference type="Proteomes" id="UP000266841"/>
    </source>
</evidence>
<dbReference type="EMBL" id="AGNL01010756">
    <property type="protein sequence ID" value="EJK68867.1"/>
    <property type="molecule type" value="Genomic_DNA"/>
</dbReference>
<evidence type="ECO:0000256" key="7">
    <source>
        <dbReference type="ARBA" id="ARBA00023136"/>
    </source>
</evidence>
<evidence type="ECO:0008006" key="10">
    <source>
        <dbReference type="Google" id="ProtNLM"/>
    </source>
</evidence>
<comment type="caution">
    <text evidence="8">The sequence shown here is derived from an EMBL/GenBank/DDBJ whole genome shotgun (WGS) entry which is preliminary data.</text>
</comment>
<evidence type="ECO:0000256" key="3">
    <source>
        <dbReference type="ARBA" id="ARBA00022475"/>
    </source>
</evidence>
<organism evidence="8 9">
    <name type="scientific">Thalassiosira oceanica</name>
    <name type="common">Marine diatom</name>
    <dbReference type="NCBI Taxonomy" id="159749"/>
    <lineage>
        <taxon>Eukaryota</taxon>
        <taxon>Sar</taxon>
        <taxon>Stramenopiles</taxon>
        <taxon>Ochrophyta</taxon>
        <taxon>Bacillariophyta</taxon>
        <taxon>Coscinodiscophyceae</taxon>
        <taxon>Thalassiosirophycidae</taxon>
        <taxon>Thalassiosirales</taxon>
        <taxon>Thalassiosiraceae</taxon>
        <taxon>Thalassiosira</taxon>
    </lineage>
</organism>
<accession>K0TE70</accession>
<evidence type="ECO:0000313" key="8">
    <source>
        <dbReference type="EMBL" id="EJK68867.1"/>
    </source>
</evidence>
<keyword evidence="2" id="KW-0813">Transport</keyword>
<name>K0TE70_THAOC</name>